<feature type="region of interest" description="Disordered" evidence="1">
    <location>
        <begin position="40"/>
        <end position="68"/>
    </location>
</feature>
<proteinExistence type="predicted"/>
<reference evidence="2" key="1">
    <citation type="journal article" date="2014" name="Int. J. Syst. Evol. Microbiol.">
        <title>Complete genome sequence of Corynebacterium casei LMG S-19264T (=DSM 44701T), isolated from a smear-ripened cheese.</title>
        <authorList>
            <consortium name="US DOE Joint Genome Institute (JGI-PGF)"/>
            <person name="Walter F."/>
            <person name="Albersmeier A."/>
            <person name="Kalinowski J."/>
            <person name="Ruckert C."/>
        </authorList>
    </citation>
    <scope>NUCLEOTIDE SEQUENCE</scope>
    <source>
        <strain evidence="2">JCM 3302</strain>
    </source>
</reference>
<gene>
    <name evidence="2" type="ORF">GCM10014715_89280</name>
</gene>
<keyword evidence="3" id="KW-1185">Reference proteome</keyword>
<dbReference type="AlphaFoldDB" id="A0A919E7U6"/>
<dbReference type="Proteomes" id="UP000641386">
    <property type="component" value="Unassembled WGS sequence"/>
</dbReference>
<reference evidence="2" key="2">
    <citation type="submission" date="2020-09" db="EMBL/GenBank/DDBJ databases">
        <authorList>
            <person name="Sun Q."/>
            <person name="Ohkuma M."/>
        </authorList>
    </citation>
    <scope>NUCLEOTIDE SEQUENCE</scope>
    <source>
        <strain evidence="2">JCM 3302</strain>
    </source>
</reference>
<protein>
    <submittedName>
        <fullName evidence="2">Uncharacterized protein</fullName>
    </submittedName>
</protein>
<dbReference type="EMBL" id="BNBC01000106">
    <property type="protein sequence ID" value="GHF21232.1"/>
    <property type="molecule type" value="Genomic_DNA"/>
</dbReference>
<dbReference type="RefSeq" id="WP_189908415.1">
    <property type="nucleotide sequence ID" value="NZ_BNBC01000106.1"/>
</dbReference>
<evidence type="ECO:0000313" key="2">
    <source>
        <dbReference type="EMBL" id="GHF21232.1"/>
    </source>
</evidence>
<accession>A0A919E7U6</accession>
<name>A0A919E7U6_9ACTN</name>
<organism evidence="2 3">
    <name type="scientific">Streptomyces spiralis</name>
    <dbReference type="NCBI Taxonomy" id="66376"/>
    <lineage>
        <taxon>Bacteria</taxon>
        <taxon>Bacillati</taxon>
        <taxon>Actinomycetota</taxon>
        <taxon>Actinomycetes</taxon>
        <taxon>Kitasatosporales</taxon>
        <taxon>Streptomycetaceae</taxon>
        <taxon>Streptomyces</taxon>
    </lineage>
</organism>
<comment type="caution">
    <text evidence="2">The sequence shown here is derived from an EMBL/GenBank/DDBJ whole genome shotgun (WGS) entry which is preliminary data.</text>
</comment>
<evidence type="ECO:0000256" key="1">
    <source>
        <dbReference type="SAM" id="MobiDB-lite"/>
    </source>
</evidence>
<sequence>MYDAVRNAVIRLIRSREIRPDSSAAPVYFVLYDLENEDRARANSPPHCTRRCTATSAHWPRPYPTPRP</sequence>
<evidence type="ECO:0000313" key="3">
    <source>
        <dbReference type="Proteomes" id="UP000641386"/>
    </source>
</evidence>